<dbReference type="PANTHER" id="PTHR30221">
    <property type="entry name" value="SMALL-CONDUCTANCE MECHANOSENSITIVE CHANNEL"/>
    <property type="match status" value="1"/>
</dbReference>
<dbReference type="AlphaFoldDB" id="A0A1X0MZE0"/>
<dbReference type="SMART" id="SM00100">
    <property type="entry name" value="cNMP"/>
    <property type="match status" value="1"/>
</dbReference>
<feature type="transmembrane region" description="Helical" evidence="5">
    <location>
        <begin position="109"/>
        <end position="127"/>
    </location>
</feature>
<dbReference type="Proteomes" id="UP000192815">
    <property type="component" value="Unassembled WGS sequence"/>
</dbReference>
<dbReference type="GO" id="GO:0008381">
    <property type="term" value="F:mechanosensitive monoatomic ion channel activity"/>
    <property type="evidence" value="ECO:0007669"/>
    <property type="project" value="InterPro"/>
</dbReference>
<reference evidence="8" key="1">
    <citation type="submission" date="2017-02" db="EMBL/GenBank/DDBJ databases">
        <title>Pseudomonas floridae sp. nov., a novel pathogenic bacterial species isolated from tomato.</title>
        <authorList>
            <person name="Timilsina S."/>
            <person name="Vallad G.E."/>
            <person name="Jones J.B."/>
        </authorList>
    </citation>
    <scope>NUCLEOTIDE SEQUENCE [LARGE SCALE GENOMIC DNA]</scope>
    <source>
        <strain evidence="8">GEV388</strain>
    </source>
</reference>
<keyword evidence="5" id="KW-0813">Transport</keyword>
<comment type="function">
    <text evidence="5">Mechanosensitive channel that participates in the regulation of osmotic pressure changes within the cell, opening in response to stretch forces in the membrane lipid bilayer, without the need for other proteins. Contributes to normal resistance to hypoosmotic shock. Forms an ion channel of 1.0 nanosiemens conductance with a slight preference for anions.</text>
</comment>
<feature type="transmembrane region" description="Helical" evidence="5">
    <location>
        <begin position="6"/>
        <end position="25"/>
    </location>
</feature>
<dbReference type="PANTHER" id="PTHR30221:SF1">
    <property type="entry name" value="SMALL-CONDUCTANCE MECHANOSENSITIVE CHANNEL"/>
    <property type="match status" value="1"/>
</dbReference>
<dbReference type="Gene3D" id="2.30.30.60">
    <property type="match status" value="1"/>
</dbReference>
<proteinExistence type="inferred from homology"/>
<keyword evidence="5" id="KW-1003">Cell membrane</keyword>
<dbReference type="EMBL" id="MUIO01000131">
    <property type="protein sequence ID" value="ORC54534.1"/>
    <property type="molecule type" value="Genomic_DNA"/>
</dbReference>
<keyword evidence="5" id="KW-0406">Ion transport</keyword>
<protein>
    <recommendedName>
        <fullName evidence="5">Small-conductance mechanosensitive channel</fullName>
    </recommendedName>
</protein>
<comment type="subcellular location">
    <subcellularLocation>
        <location evidence="5">Cell inner membrane</location>
        <topology evidence="5">Multi-pass membrane protein</topology>
    </subcellularLocation>
    <subcellularLocation>
        <location evidence="1">Membrane</location>
    </subcellularLocation>
</comment>
<evidence type="ECO:0000256" key="2">
    <source>
        <dbReference type="ARBA" id="ARBA00022692"/>
    </source>
</evidence>
<dbReference type="Pfam" id="PF00027">
    <property type="entry name" value="cNMP_binding"/>
    <property type="match status" value="1"/>
</dbReference>
<keyword evidence="5" id="KW-0407">Ion channel</keyword>
<dbReference type="InterPro" id="IPR016846">
    <property type="entry name" value="cNMP-bd_ion_channel"/>
</dbReference>
<gene>
    <name evidence="7" type="ORF">BZK31_25910</name>
</gene>
<dbReference type="PROSITE" id="PS50042">
    <property type="entry name" value="CNMP_BINDING_3"/>
    <property type="match status" value="1"/>
</dbReference>
<comment type="caution">
    <text evidence="7">The sequence shown here is derived from an EMBL/GenBank/DDBJ whole genome shotgun (WGS) entry which is preliminary data.</text>
</comment>
<dbReference type="Pfam" id="PF00924">
    <property type="entry name" value="MS_channel_2nd"/>
    <property type="match status" value="1"/>
</dbReference>
<dbReference type="SUPFAM" id="SSF51206">
    <property type="entry name" value="cAMP-binding domain-like"/>
    <property type="match status" value="1"/>
</dbReference>
<dbReference type="STRING" id="1958950.BZK31_25910"/>
<evidence type="ECO:0000313" key="8">
    <source>
        <dbReference type="Proteomes" id="UP000192815"/>
    </source>
</evidence>
<feature type="transmembrane region" description="Helical" evidence="5">
    <location>
        <begin position="77"/>
        <end position="97"/>
    </location>
</feature>
<dbReference type="PIRSF" id="PIRSF026673">
    <property type="entry name" value="UCP026673_ion_chan"/>
    <property type="match status" value="1"/>
</dbReference>
<dbReference type="InterPro" id="IPR045275">
    <property type="entry name" value="MscS_archaea/bacteria_type"/>
</dbReference>
<name>A0A1X0MZE0_9PSED</name>
<evidence type="ECO:0000256" key="1">
    <source>
        <dbReference type="ARBA" id="ARBA00004370"/>
    </source>
</evidence>
<keyword evidence="3 5" id="KW-1133">Transmembrane helix</keyword>
<dbReference type="Gene3D" id="1.10.287.1260">
    <property type="match status" value="1"/>
</dbReference>
<comment type="subunit">
    <text evidence="5">Homoheptamer.</text>
</comment>
<dbReference type="CDD" id="cd00038">
    <property type="entry name" value="CAP_ED"/>
    <property type="match status" value="1"/>
</dbReference>
<accession>A0A1X0MZE0</accession>
<dbReference type="InterPro" id="IPR006685">
    <property type="entry name" value="MscS_channel_2nd"/>
</dbReference>
<dbReference type="InterPro" id="IPR014710">
    <property type="entry name" value="RmlC-like_jellyroll"/>
</dbReference>
<dbReference type="InterPro" id="IPR010920">
    <property type="entry name" value="LSM_dom_sf"/>
</dbReference>
<dbReference type="RefSeq" id="WP_083186084.1">
    <property type="nucleotide sequence ID" value="NZ_CBCRZR010000009.1"/>
</dbReference>
<feature type="domain" description="Cyclic nucleotide-binding" evidence="6">
    <location>
        <begin position="329"/>
        <end position="424"/>
    </location>
</feature>
<feature type="transmembrane region" description="Helical" evidence="5">
    <location>
        <begin position="37"/>
        <end position="57"/>
    </location>
</feature>
<evidence type="ECO:0000256" key="3">
    <source>
        <dbReference type="ARBA" id="ARBA00022989"/>
    </source>
</evidence>
<keyword evidence="5" id="KW-0997">Cell inner membrane</keyword>
<sequence>MYPTLTHPLLWSALLLLADVLIWHVAPMQQRVARVSVRLALFLAFSTIIINAGISPLQAPSWPDDSVVQLGATALAILWWVYAARVLTVLIGLALMHRIGHSGRLLQDVIGALVFLIAVVAAAGYVLELPVKGLLATSGAMAIIVGLALQSTLSDVFSGIVLNTTKPYQVDDWVSIDGVEGKVTDIDWRATHLLTHAGSTAVVPNSVAAKAKIVNLSRPTHMHGVSISIQVPTHIRPRRVLDALERTLQGSSSLLLSPAPKAVLQASGESMSEYVASGFIADLSKKGEVRNQLFDLAHRHLEAAGIVRQQDTASEPVSRARALLEEVKVFRSLSEQEREHLAQHMTAQQYSAGQVVLDLNEVPDGLFVIATGVISAAVADGEHRIEAGRMGPSEVLGEQGLLGDTPSEACFTALTSSIVYRIDKNIARACMAQSGQVNTALHKLQAVRQKNAHSILLARAQQVRKGGFLGWLQSRS</sequence>
<evidence type="ECO:0000259" key="6">
    <source>
        <dbReference type="PROSITE" id="PS50042"/>
    </source>
</evidence>
<dbReference type="GO" id="GO:0005886">
    <property type="term" value="C:plasma membrane"/>
    <property type="evidence" value="ECO:0007669"/>
    <property type="project" value="UniProtKB-SubCell"/>
</dbReference>
<dbReference type="InterPro" id="IPR023408">
    <property type="entry name" value="MscS_beta-dom_sf"/>
</dbReference>
<keyword evidence="8" id="KW-1185">Reference proteome</keyword>
<comment type="similarity">
    <text evidence="5">Belongs to the MscS (TC 1.A.23) family.</text>
</comment>
<dbReference type="InterPro" id="IPR000595">
    <property type="entry name" value="cNMP-bd_dom"/>
</dbReference>
<dbReference type="SUPFAM" id="SSF50182">
    <property type="entry name" value="Sm-like ribonucleoproteins"/>
    <property type="match status" value="1"/>
</dbReference>
<organism evidence="7 8">
    <name type="scientific">Pseudomonas floridensis</name>
    <dbReference type="NCBI Taxonomy" id="1958950"/>
    <lineage>
        <taxon>Bacteria</taxon>
        <taxon>Pseudomonadati</taxon>
        <taxon>Pseudomonadota</taxon>
        <taxon>Gammaproteobacteria</taxon>
        <taxon>Pseudomonadales</taxon>
        <taxon>Pseudomonadaceae</taxon>
        <taxon>Pseudomonas</taxon>
    </lineage>
</organism>
<keyword evidence="2 5" id="KW-0812">Transmembrane</keyword>
<evidence type="ECO:0000313" key="7">
    <source>
        <dbReference type="EMBL" id="ORC54534.1"/>
    </source>
</evidence>
<keyword evidence="4 5" id="KW-0472">Membrane</keyword>
<dbReference type="Gene3D" id="2.60.120.10">
    <property type="entry name" value="Jelly Rolls"/>
    <property type="match status" value="1"/>
</dbReference>
<dbReference type="InterPro" id="IPR018490">
    <property type="entry name" value="cNMP-bd_dom_sf"/>
</dbReference>
<evidence type="ECO:0000256" key="4">
    <source>
        <dbReference type="ARBA" id="ARBA00023136"/>
    </source>
</evidence>
<dbReference type="OrthoDB" id="9775207at2"/>
<evidence type="ECO:0000256" key="5">
    <source>
        <dbReference type="RuleBase" id="RU369025"/>
    </source>
</evidence>